<dbReference type="Proteomes" id="UP000550508">
    <property type="component" value="Unassembled WGS sequence"/>
</dbReference>
<gene>
    <name evidence="2" type="ORF">HQ945_13360</name>
</gene>
<dbReference type="AlphaFoldDB" id="A0A849VQ93"/>
<proteinExistence type="predicted"/>
<evidence type="ECO:0000313" key="2">
    <source>
        <dbReference type="EMBL" id="NTS32245.1"/>
    </source>
</evidence>
<protein>
    <submittedName>
        <fullName evidence="2">Alpha/beta fold hydrolase</fullName>
    </submittedName>
</protein>
<keyword evidence="1" id="KW-0732">Signal</keyword>
<dbReference type="PANTHER" id="PTHR43265">
    <property type="entry name" value="ESTERASE ESTD"/>
    <property type="match status" value="1"/>
</dbReference>
<feature type="chain" id="PRO_5032837667" evidence="1">
    <location>
        <begin position="39"/>
        <end position="337"/>
    </location>
</feature>
<dbReference type="InterPro" id="IPR053145">
    <property type="entry name" value="AB_hydrolase_Est10"/>
</dbReference>
<dbReference type="EMBL" id="JABUMX010000003">
    <property type="protein sequence ID" value="NTS32245.1"/>
    <property type="molecule type" value="Genomic_DNA"/>
</dbReference>
<evidence type="ECO:0000256" key="1">
    <source>
        <dbReference type="SAM" id="SignalP"/>
    </source>
</evidence>
<evidence type="ECO:0000313" key="3">
    <source>
        <dbReference type="Proteomes" id="UP000550508"/>
    </source>
</evidence>
<reference evidence="2 3" key="1">
    <citation type="submission" date="2020-05" db="EMBL/GenBank/DDBJ databases">
        <authorList>
            <person name="Kim M.K."/>
        </authorList>
    </citation>
    <scope>NUCLEOTIDE SEQUENCE [LARGE SCALE GENOMIC DNA]</scope>
    <source>
        <strain evidence="2 3">BT25</strain>
    </source>
</reference>
<comment type="caution">
    <text evidence="2">The sequence shown here is derived from an EMBL/GenBank/DDBJ whole genome shotgun (WGS) entry which is preliminary data.</text>
</comment>
<keyword evidence="2" id="KW-0378">Hydrolase</keyword>
<dbReference type="SUPFAM" id="SSF53474">
    <property type="entry name" value="alpha/beta-Hydrolases"/>
    <property type="match status" value="1"/>
</dbReference>
<accession>A0A849VQ93</accession>
<dbReference type="Gene3D" id="3.40.50.1820">
    <property type="entry name" value="alpha/beta hydrolase"/>
    <property type="match status" value="1"/>
</dbReference>
<feature type="signal peptide" evidence="1">
    <location>
        <begin position="1"/>
        <end position="38"/>
    </location>
</feature>
<dbReference type="GO" id="GO:0052689">
    <property type="term" value="F:carboxylic ester hydrolase activity"/>
    <property type="evidence" value="ECO:0007669"/>
    <property type="project" value="TreeGrafter"/>
</dbReference>
<organism evidence="2 3">
    <name type="scientific">Phyllobacterium pellucidum</name>
    <dbReference type="NCBI Taxonomy" id="2740464"/>
    <lineage>
        <taxon>Bacteria</taxon>
        <taxon>Pseudomonadati</taxon>
        <taxon>Pseudomonadota</taxon>
        <taxon>Alphaproteobacteria</taxon>
        <taxon>Hyphomicrobiales</taxon>
        <taxon>Phyllobacteriaceae</taxon>
        <taxon>Phyllobacterium</taxon>
    </lineage>
</organism>
<dbReference type="PANTHER" id="PTHR43265:SF1">
    <property type="entry name" value="ESTERASE ESTD"/>
    <property type="match status" value="1"/>
</dbReference>
<keyword evidence="3" id="KW-1185">Reference proteome</keyword>
<name>A0A849VQ93_9HYPH</name>
<dbReference type="InterPro" id="IPR029058">
    <property type="entry name" value="AB_hydrolase_fold"/>
</dbReference>
<sequence length="337" mass="36649">MSWRSQRLNDYYRWLNFKSLRLAVAALTVGVLASAAAAAPECHETKRPDGSTINWYLDRPENARAGIIILAQGSGCQSALASKNLGVARKAFPGFAALMVDKYGVGPGDDPADPFDKGCSETFRAHHTMGQRVADYKQVLTPLRDETWWDGKIVLFGGSEGGGVAARLAPEIDADAAVLLSTGGGVTFGEMVRQSIMDEMARNAVPRDQWPPVDEAFRKARENPQSSEVWAGSSYRFWADAIDRRAVDAMLLSKSALLLIQGGKDDSTPVANARSVADLFAKNERCNLTYWEFPSFDHGMVDLDGRNRMSEVLSLSAAWVNTQLAQGRTTASCAAPK</sequence>